<comment type="caution">
    <text evidence="1">The sequence shown here is derived from an EMBL/GenBank/DDBJ whole genome shotgun (WGS) entry which is preliminary data.</text>
</comment>
<accession>A0AAN9KQS6</accession>
<dbReference type="EMBL" id="JAYMYQ010000007">
    <property type="protein sequence ID" value="KAK7320677.1"/>
    <property type="molecule type" value="Genomic_DNA"/>
</dbReference>
<protein>
    <submittedName>
        <fullName evidence="1">Uncharacterized protein</fullName>
    </submittedName>
</protein>
<dbReference type="Proteomes" id="UP001367508">
    <property type="component" value="Unassembled WGS sequence"/>
</dbReference>
<evidence type="ECO:0000313" key="2">
    <source>
        <dbReference type="Proteomes" id="UP001367508"/>
    </source>
</evidence>
<organism evidence="1 2">
    <name type="scientific">Canavalia gladiata</name>
    <name type="common">Sword bean</name>
    <name type="synonym">Dolichos gladiatus</name>
    <dbReference type="NCBI Taxonomy" id="3824"/>
    <lineage>
        <taxon>Eukaryota</taxon>
        <taxon>Viridiplantae</taxon>
        <taxon>Streptophyta</taxon>
        <taxon>Embryophyta</taxon>
        <taxon>Tracheophyta</taxon>
        <taxon>Spermatophyta</taxon>
        <taxon>Magnoliopsida</taxon>
        <taxon>eudicotyledons</taxon>
        <taxon>Gunneridae</taxon>
        <taxon>Pentapetalae</taxon>
        <taxon>rosids</taxon>
        <taxon>fabids</taxon>
        <taxon>Fabales</taxon>
        <taxon>Fabaceae</taxon>
        <taxon>Papilionoideae</taxon>
        <taxon>50 kb inversion clade</taxon>
        <taxon>NPAAA clade</taxon>
        <taxon>indigoferoid/millettioid clade</taxon>
        <taxon>Phaseoleae</taxon>
        <taxon>Canavalia</taxon>
    </lineage>
</organism>
<reference evidence="1 2" key="1">
    <citation type="submission" date="2024-01" db="EMBL/GenBank/DDBJ databases">
        <title>The genomes of 5 underutilized Papilionoideae crops provide insights into root nodulation and disease resistanc.</title>
        <authorList>
            <person name="Jiang F."/>
        </authorList>
    </citation>
    <scope>NUCLEOTIDE SEQUENCE [LARGE SCALE GENOMIC DNA]</scope>
    <source>
        <strain evidence="1">LVBAO_FW01</strain>
        <tissue evidence="1">Leaves</tissue>
    </source>
</reference>
<dbReference type="AlphaFoldDB" id="A0AAN9KQS6"/>
<evidence type="ECO:0000313" key="1">
    <source>
        <dbReference type="EMBL" id="KAK7320677.1"/>
    </source>
</evidence>
<keyword evidence="2" id="KW-1185">Reference proteome</keyword>
<name>A0AAN9KQS6_CANGL</name>
<proteinExistence type="predicted"/>
<gene>
    <name evidence="1" type="ORF">VNO77_30375</name>
</gene>
<sequence>MEKRFRILDYKEGEAPIFHRRPLNDTYTIEGEFLDELESGKSPFSAKDPNEAIAFSYHNWVSYGQLGPPYQIKTPKNSSILALFGGGTHDNVRKELFNHWKNKYEEIQVHEYFH</sequence>